<keyword evidence="12" id="KW-1185">Reference proteome</keyword>
<evidence type="ECO:0000256" key="8">
    <source>
        <dbReference type="SAM" id="Phobius"/>
    </source>
</evidence>
<organism evidence="11 12">
    <name type="scientific">Lithocarpus litseifolius</name>
    <dbReference type="NCBI Taxonomy" id="425828"/>
    <lineage>
        <taxon>Eukaryota</taxon>
        <taxon>Viridiplantae</taxon>
        <taxon>Streptophyta</taxon>
        <taxon>Embryophyta</taxon>
        <taxon>Tracheophyta</taxon>
        <taxon>Spermatophyta</taxon>
        <taxon>Magnoliopsida</taxon>
        <taxon>eudicotyledons</taxon>
        <taxon>Gunneridae</taxon>
        <taxon>Pentapetalae</taxon>
        <taxon>rosids</taxon>
        <taxon>fabids</taxon>
        <taxon>Fagales</taxon>
        <taxon>Fagaceae</taxon>
        <taxon>Lithocarpus</taxon>
    </lineage>
</organism>
<dbReference type="InterPro" id="IPR000757">
    <property type="entry name" value="Beta-glucanase-like"/>
</dbReference>
<dbReference type="InterPro" id="IPR013320">
    <property type="entry name" value="ConA-like_dom_sf"/>
</dbReference>
<keyword evidence="5 7" id="KW-0378">Hydrolase</keyword>
<dbReference type="SUPFAM" id="SSF49899">
    <property type="entry name" value="Concanavalin A-like lectins/glucanases"/>
    <property type="match status" value="1"/>
</dbReference>
<protein>
    <recommendedName>
        <fullName evidence="7">Xyloglucan endotransglucosylase/hydrolase</fullName>
        <ecNumber evidence="7">2.4.1.207</ecNumber>
    </recommendedName>
</protein>
<dbReference type="AlphaFoldDB" id="A0AAW2D8Y5"/>
<comment type="PTM">
    <text evidence="7">Contains at least one intrachain disulfide bond essential for its enzymatic activity.</text>
</comment>
<dbReference type="Pfam" id="PF06955">
    <property type="entry name" value="XET_C"/>
    <property type="match status" value="1"/>
</dbReference>
<evidence type="ECO:0000256" key="5">
    <source>
        <dbReference type="ARBA" id="ARBA00022801"/>
    </source>
</evidence>
<evidence type="ECO:0000259" key="9">
    <source>
        <dbReference type="Pfam" id="PF00722"/>
    </source>
</evidence>
<evidence type="ECO:0000313" key="11">
    <source>
        <dbReference type="EMBL" id="KAL0006128.1"/>
    </source>
</evidence>
<dbReference type="GO" id="GO:0004553">
    <property type="term" value="F:hydrolase activity, hydrolyzing O-glycosyl compounds"/>
    <property type="evidence" value="ECO:0007669"/>
    <property type="project" value="InterPro"/>
</dbReference>
<evidence type="ECO:0000256" key="4">
    <source>
        <dbReference type="ARBA" id="ARBA00022679"/>
    </source>
</evidence>
<keyword evidence="8" id="KW-0812">Transmembrane</keyword>
<dbReference type="GO" id="GO:0048046">
    <property type="term" value="C:apoplast"/>
    <property type="evidence" value="ECO:0007669"/>
    <property type="project" value="UniProtKB-SubCell"/>
</dbReference>
<name>A0AAW2D8Y5_9ROSI</name>
<evidence type="ECO:0000256" key="3">
    <source>
        <dbReference type="ARBA" id="ARBA00022525"/>
    </source>
</evidence>
<dbReference type="GO" id="GO:0044042">
    <property type="term" value="P:glucan metabolic process"/>
    <property type="evidence" value="ECO:0007669"/>
    <property type="project" value="InterPro"/>
</dbReference>
<dbReference type="Pfam" id="PF00722">
    <property type="entry name" value="Glyco_hydro_16"/>
    <property type="match status" value="1"/>
</dbReference>
<keyword evidence="8" id="KW-0472">Membrane</keyword>
<evidence type="ECO:0000256" key="7">
    <source>
        <dbReference type="RuleBase" id="RU361120"/>
    </source>
</evidence>
<dbReference type="GO" id="GO:0016762">
    <property type="term" value="F:xyloglucan:xyloglucosyl transferase activity"/>
    <property type="evidence" value="ECO:0007669"/>
    <property type="project" value="UniProtKB-EC"/>
</dbReference>
<dbReference type="EMBL" id="JAZDWU010000004">
    <property type="protein sequence ID" value="KAL0006128.1"/>
    <property type="molecule type" value="Genomic_DNA"/>
</dbReference>
<evidence type="ECO:0000259" key="10">
    <source>
        <dbReference type="Pfam" id="PF06955"/>
    </source>
</evidence>
<evidence type="ECO:0000256" key="2">
    <source>
        <dbReference type="ARBA" id="ARBA00022523"/>
    </source>
</evidence>
<dbReference type="GO" id="GO:0071555">
    <property type="term" value="P:cell wall organization"/>
    <property type="evidence" value="ECO:0007669"/>
    <property type="project" value="UniProtKB-KW"/>
</dbReference>
<evidence type="ECO:0000313" key="12">
    <source>
        <dbReference type="Proteomes" id="UP001459277"/>
    </source>
</evidence>
<reference evidence="11 12" key="1">
    <citation type="submission" date="2024-01" db="EMBL/GenBank/DDBJ databases">
        <title>A telomere-to-telomere, gap-free genome of sweet tea (Lithocarpus litseifolius).</title>
        <authorList>
            <person name="Zhou J."/>
        </authorList>
    </citation>
    <scope>NUCLEOTIDE SEQUENCE [LARGE SCALE GENOMIC DNA]</scope>
    <source>
        <strain evidence="11">Zhou-2022a</strain>
        <tissue evidence="11">Leaf</tissue>
    </source>
</reference>
<keyword evidence="7" id="KW-0961">Cell wall biogenesis/degradation</keyword>
<gene>
    <name evidence="11" type="ORF">SO802_013689</name>
</gene>
<comment type="subcellular location">
    <subcellularLocation>
        <location evidence="7">Secreted</location>
        <location evidence="7">Cell wall</location>
    </subcellularLocation>
    <subcellularLocation>
        <location evidence="7">Secreted</location>
        <location evidence="7">Extracellular space</location>
        <location evidence="7">Apoplast</location>
    </subcellularLocation>
</comment>
<dbReference type="PANTHER" id="PTHR31062">
    <property type="entry name" value="XYLOGLUCAN ENDOTRANSGLUCOSYLASE/HYDROLASE PROTEIN 8-RELATED"/>
    <property type="match status" value="1"/>
</dbReference>
<feature type="domain" description="Xyloglucan endo-transglycosylase C-terminal" evidence="10">
    <location>
        <begin position="170"/>
        <end position="214"/>
    </location>
</feature>
<sequence length="218" mass="24803">MNGPGLKTLPKIAQAILKRIRGVSDKEIDAEFKDLVAASEASKAVEHPWRNIRNRKSTGQVIDLPKWYAGLVVFFICAYVAAFAWSWGPLGWFFVDGTPIRVYKNNTNIGVNFPVSPKQIEATIWDAPSASQGKPVHWSQGPFQAHYQGFGIDGCSTQMGQITNAPECASSNFWWNKDKYWKLDPHQQRAYENVREKYMVYDYCSDIARYPKIPRVPK</sequence>
<keyword evidence="2 7" id="KW-0052">Apoplast</keyword>
<proteinExistence type="inferred from homology"/>
<feature type="domain" description="GH16" evidence="9">
    <location>
        <begin position="93"/>
        <end position="134"/>
    </location>
</feature>
<evidence type="ECO:0000256" key="1">
    <source>
        <dbReference type="ARBA" id="ARBA00022512"/>
    </source>
</evidence>
<feature type="transmembrane region" description="Helical" evidence="8">
    <location>
        <begin position="67"/>
        <end position="95"/>
    </location>
</feature>
<comment type="similarity">
    <text evidence="7">Belongs to the glycosyl hydrolase 16 family.</text>
</comment>
<evidence type="ECO:0000256" key="6">
    <source>
        <dbReference type="ARBA" id="ARBA00023295"/>
    </source>
</evidence>
<dbReference type="Gene3D" id="2.60.120.200">
    <property type="match status" value="1"/>
</dbReference>
<keyword evidence="8" id="KW-1133">Transmembrane helix</keyword>
<comment type="function">
    <text evidence="7">Catalyzes xyloglucan endohydrolysis (XEH) and/or endotransglycosylation (XET). Cleaves and religates xyloglucan polymers, an essential constituent of the primary cell wall, and thereby participates in cell wall construction of growing tissues.</text>
</comment>
<dbReference type="EC" id="2.4.1.207" evidence="7"/>
<keyword evidence="3 7" id="KW-0964">Secreted</keyword>
<keyword evidence="4 7" id="KW-0808">Transferase</keyword>
<dbReference type="InterPro" id="IPR010713">
    <property type="entry name" value="XET_C"/>
</dbReference>
<dbReference type="Proteomes" id="UP001459277">
    <property type="component" value="Unassembled WGS sequence"/>
</dbReference>
<accession>A0AAW2D8Y5</accession>
<comment type="caution">
    <text evidence="11">The sequence shown here is derived from an EMBL/GenBank/DDBJ whole genome shotgun (WGS) entry which is preliminary data.</text>
</comment>
<keyword evidence="1 7" id="KW-0134">Cell wall</keyword>
<dbReference type="InterPro" id="IPR044791">
    <property type="entry name" value="Beta-glucanase/XTH"/>
</dbReference>
<keyword evidence="6 7" id="KW-0326">Glycosidase</keyword>